<evidence type="ECO:0008006" key="4">
    <source>
        <dbReference type="Google" id="ProtNLM"/>
    </source>
</evidence>
<feature type="signal peptide" evidence="1">
    <location>
        <begin position="1"/>
        <end position="35"/>
    </location>
</feature>
<accession>A0ABV6EZQ2</accession>
<comment type="caution">
    <text evidence="2">The sequence shown here is derived from an EMBL/GenBank/DDBJ whole genome shotgun (WGS) entry which is preliminary data.</text>
</comment>
<keyword evidence="1" id="KW-0732">Signal</keyword>
<evidence type="ECO:0000313" key="2">
    <source>
        <dbReference type="EMBL" id="MFC0243695.1"/>
    </source>
</evidence>
<gene>
    <name evidence="2" type="ORF">ACFFJ6_24645</name>
</gene>
<evidence type="ECO:0000313" key="3">
    <source>
        <dbReference type="Proteomes" id="UP001589775"/>
    </source>
</evidence>
<name>A0ABV6EZQ2_9BRAD</name>
<feature type="chain" id="PRO_5046712208" description="Lipoprotein" evidence="1">
    <location>
        <begin position="36"/>
        <end position="150"/>
    </location>
</feature>
<dbReference type="RefSeq" id="WP_378392930.1">
    <property type="nucleotide sequence ID" value="NZ_JBHLWM010000012.1"/>
</dbReference>
<dbReference type="PROSITE" id="PS51257">
    <property type="entry name" value="PROKAR_LIPOPROTEIN"/>
    <property type="match status" value="1"/>
</dbReference>
<proteinExistence type="predicted"/>
<reference evidence="2 3" key="1">
    <citation type="submission" date="2024-09" db="EMBL/GenBank/DDBJ databases">
        <authorList>
            <person name="Sun Q."/>
            <person name="Mori K."/>
        </authorList>
    </citation>
    <scope>NUCLEOTIDE SEQUENCE [LARGE SCALE GENOMIC DNA]</scope>
    <source>
        <strain evidence="2 3">KCTC 23279</strain>
    </source>
</reference>
<protein>
    <recommendedName>
        <fullName evidence="4">Lipoprotein</fullName>
    </recommendedName>
</protein>
<keyword evidence="3" id="KW-1185">Reference proteome</keyword>
<dbReference type="EMBL" id="JBHLWM010000012">
    <property type="protein sequence ID" value="MFC0243695.1"/>
    <property type="molecule type" value="Genomic_DNA"/>
</dbReference>
<organism evidence="2 3">
    <name type="scientific">Rhodopseudomonas telluris</name>
    <dbReference type="NCBI Taxonomy" id="644215"/>
    <lineage>
        <taxon>Bacteria</taxon>
        <taxon>Pseudomonadati</taxon>
        <taxon>Pseudomonadota</taxon>
        <taxon>Alphaproteobacteria</taxon>
        <taxon>Hyphomicrobiales</taxon>
        <taxon>Nitrobacteraceae</taxon>
        <taxon>Rhodopseudomonas</taxon>
    </lineage>
</organism>
<dbReference type="Proteomes" id="UP001589775">
    <property type="component" value="Unassembled WGS sequence"/>
</dbReference>
<evidence type="ECO:0000256" key="1">
    <source>
        <dbReference type="SAM" id="SignalP"/>
    </source>
</evidence>
<sequence length="150" mass="16280">MVRIVEMRPVLGVTVKLWIAALAASALVGCSSSPAELEASTAPTVKTYAENYQEIYRRVSSTAKRCFAGNMGAYASMAVDSELYPDLGYGDTTLSLINMGTRNYYISVKVEKQVPSGARLTVRTGNTLAAERYRTYVLAWADGDQSCPAF</sequence>